<evidence type="ECO:0000313" key="2">
    <source>
        <dbReference type="Proteomes" id="UP000289821"/>
    </source>
</evidence>
<dbReference type="EMBL" id="QOVI01000005">
    <property type="protein sequence ID" value="RXG13359.1"/>
    <property type="molecule type" value="Genomic_DNA"/>
</dbReference>
<dbReference type="OrthoDB" id="1436757at2"/>
<dbReference type="RefSeq" id="WP_128762125.1">
    <property type="nucleotide sequence ID" value="NZ_QOVI01000005.1"/>
</dbReference>
<name>A0A4Q0NRE8_9FLAO</name>
<organism evidence="1 2">
    <name type="scientific">Leeuwenhoekiella aestuarii</name>
    <dbReference type="NCBI Taxonomy" id="2249426"/>
    <lineage>
        <taxon>Bacteria</taxon>
        <taxon>Pseudomonadati</taxon>
        <taxon>Bacteroidota</taxon>
        <taxon>Flavobacteriia</taxon>
        <taxon>Flavobacteriales</taxon>
        <taxon>Flavobacteriaceae</taxon>
        <taxon>Leeuwenhoekiella</taxon>
    </lineage>
</organism>
<dbReference type="Proteomes" id="UP000289821">
    <property type="component" value="Unassembled WGS sequence"/>
</dbReference>
<accession>A0A4Q0NRE8</accession>
<evidence type="ECO:0008006" key="3">
    <source>
        <dbReference type="Google" id="ProtNLM"/>
    </source>
</evidence>
<sequence>MKGLENYVLTIKDFDNLPASKKIDFFAYFLLIEKKLDGFSKNDIIECFDILHLQPYSNVSSYLANNSKGKSKKYIKKSNGYFLERVFKITLDSGFGKIPKPKVRDSKYLPFEIFNGTRGYITKLAEQTIQSYDLELYDGCSVLTRKLLEVLIIECFERHSIENLIKKPDGSFFYLSDLITELIKEPKWNLGRNTKQALPKIKKNGDLSAHNRRYIARKPDLDKTKDDLRIVIEELIHIIDYPNWK</sequence>
<reference evidence="1 2" key="1">
    <citation type="submission" date="2018-07" db="EMBL/GenBank/DDBJ databases">
        <title>Leeuwenhoekiella genomics.</title>
        <authorList>
            <person name="Tahon G."/>
            <person name="Willems A."/>
        </authorList>
    </citation>
    <scope>NUCLEOTIDE SEQUENCE [LARGE SCALE GENOMIC DNA]</scope>
    <source>
        <strain evidence="1 2">R-50232</strain>
    </source>
</reference>
<evidence type="ECO:0000313" key="1">
    <source>
        <dbReference type="EMBL" id="RXG13359.1"/>
    </source>
</evidence>
<gene>
    <name evidence="1" type="ORF">DSM04_105339</name>
</gene>
<keyword evidence="2" id="KW-1185">Reference proteome</keyword>
<dbReference type="AlphaFoldDB" id="A0A4Q0NRE8"/>
<proteinExistence type="predicted"/>
<comment type="caution">
    <text evidence="1">The sequence shown here is derived from an EMBL/GenBank/DDBJ whole genome shotgun (WGS) entry which is preliminary data.</text>
</comment>
<protein>
    <recommendedName>
        <fullName evidence="3">DUF4145 domain-containing protein</fullName>
    </recommendedName>
</protein>